<feature type="transmembrane region" description="Helical" evidence="2">
    <location>
        <begin position="46"/>
        <end position="63"/>
    </location>
</feature>
<feature type="transmembrane region" description="Helical" evidence="2">
    <location>
        <begin position="75"/>
        <end position="92"/>
    </location>
</feature>
<organism evidence="3 4">
    <name type="scientific">Plantactinospora solaniradicis</name>
    <dbReference type="NCBI Taxonomy" id="1723736"/>
    <lineage>
        <taxon>Bacteria</taxon>
        <taxon>Bacillati</taxon>
        <taxon>Actinomycetota</taxon>
        <taxon>Actinomycetes</taxon>
        <taxon>Micromonosporales</taxon>
        <taxon>Micromonosporaceae</taxon>
        <taxon>Plantactinospora</taxon>
    </lineage>
</organism>
<name>A0ABW1K2W1_9ACTN</name>
<keyword evidence="2" id="KW-1133">Transmembrane helix</keyword>
<keyword evidence="2" id="KW-0472">Membrane</keyword>
<comment type="caution">
    <text evidence="3">The sequence shown here is derived from an EMBL/GenBank/DDBJ whole genome shotgun (WGS) entry which is preliminary data.</text>
</comment>
<proteinExistence type="predicted"/>
<dbReference type="EMBL" id="JBHSPR010000007">
    <property type="protein sequence ID" value="MFC6016079.1"/>
    <property type="molecule type" value="Genomic_DNA"/>
</dbReference>
<keyword evidence="2" id="KW-0812">Transmembrane</keyword>
<feature type="transmembrane region" description="Helical" evidence="2">
    <location>
        <begin position="219"/>
        <end position="236"/>
    </location>
</feature>
<evidence type="ECO:0000313" key="4">
    <source>
        <dbReference type="Proteomes" id="UP001596203"/>
    </source>
</evidence>
<feature type="transmembrane region" description="Helical" evidence="2">
    <location>
        <begin position="272"/>
        <end position="291"/>
    </location>
</feature>
<feature type="transmembrane region" description="Helical" evidence="2">
    <location>
        <begin position="16"/>
        <end position="34"/>
    </location>
</feature>
<evidence type="ECO:0000256" key="1">
    <source>
        <dbReference type="SAM" id="MobiDB-lite"/>
    </source>
</evidence>
<evidence type="ECO:0000313" key="3">
    <source>
        <dbReference type="EMBL" id="MFC6016079.1"/>
    </source>
</evidence>
<dbReference type="RefSeq" id="WP_377419125.1">
    <property type="nucleotide sequence ID" value="NZ_JBHSPR010000007.1"/>
</dbReference>
<feature type="transmembrane region" description="Helical" evidence="2">
    <location>
        <begin position="186"/>
        <end position="207"/>
    </location>
</feature>
<keyword evidence="4" id="KW-1185">Reference proteome</keyword>
<feature type="region of interest" description="Disordered" evidence="1">
    <location>
        <begin position="330"/>
        <end position="356"/>
    </location>
</feature>
<accession>A0ABW1K2W1</accession>
<evidence type="ECO:0000256" key="2">
    <source>
        <dbReference type="SAM" id="Phobius"/>
    </source>
</evidence>
<dbReference type="Proteomes" id="UP001596203">
    <property type="component" value="Unassembled WGS sequence"/>
</dbReference>
<reference evidence="4" key="1">
    <citation type="journal article" date="2019" name="Int. J. Syst. Evol. Microbiol.">
        <title>The Global Catalogue of Microorganisms (GCM) 10K type strain sequencing project: providing services to taxonomists for standard genome sequencing and annotation.</title>
        <authorList>
            <consortium name="The Broad Institute Genomics Platform"/>
            <consortium name="The Broad Institute Genome Sequencing Center for Infectious Disease"/>
            <person name="Wu L."/>
            <person name="Ma J."/>
        </authorList>
    </citation>
    <scope>NUCLEOTIDE SEQUENCE [LARGE SCALE GENOMIC DNA]</scope>
    <source>
        <strain evidence="4">ZS-35-S2</strain>
    </source>
</reference>
<feature type="transmembrane region" description="Helical" evidence="2">
    <location>
        <begin position="303"/>
        <end position="324"/>
    </location>
</feature>
<gene>
    <name evidence="3" type="ORF">ACFP2T_07720</name>
</gene>
<feature type="transmembrane region" description="Helical" evidence="2">
    <location>
        <begin position="153"/>
        <end position="174"/>
    </location>
</feature>
<feature type="transmembrane region" description="Helical" evidence="2">
    <location>
        <begin position="242"/>
        <end position="260"/>
    </location>
</feature>
<feature type="transmembrane region" description="Helical" evidence="2">
    <location>
        <begin position="119"/>
        <end position="141"/>
    </location>
</feature>
<protein>
    <recommendedName>
        <fullName evidence="5">DUF998 domain-containing protein</fullName>
    </recommendedName>
</protein>
<sequence length="356" mass="38417">MSRTSPLPRPTPGPRFWRRVLPVIGLALLAPWVPEYLVGSHTVRDLPLIVFLVPMYGGGALLIRELARRTGRGWPTILLLGLAYGVIEAGLFDQSLFNPDYMGEDFGTPARIPGLGVSAYYLLVFVGGHAVWSIGTPIAIIESLVPDRADAPWLRTPGLLVAAGLYLLGGFMIYNDLRSTEGFGATGPQLAAAATAAVVFVGAAFVVRRRPADPAAKTPPRPWWVLVVAFLLSSLLGIGENWLGVALGVAVVALMIWYVTRWARSPRWSPRHRLALAGGALLTWAWHGFVLHPWREVSPAAELASDIAFAVAAIAMVVLADWRLRRARSTDPRTAVADGPAEVPAPRPEGRSSVEP</sequence>
<evidence type="ECO:0008006" key="5">
    <source>
        <dbReference type="Google" id="ProtNLM"/>
    </source>
</evidence>